<dbReference type="PANTHER" id="PTHR11963">
    <property type="entry name" value="LEUCINE AMINOPEPTIDASE-RELATED"/>
    <property type="match status" value="1"/>
</dbReference>
<dbReference type="STRING" id="1229783.C273_06233"/>
<dbReference type="RefSeq" id="WP_009383447.1">
    <property type="nucleotide sequence ID" value="NZ_AMSQ01000008.1"/>
</dbReference>
<dbReference type="SUPFAM" id="SSF52949">
    <property type="entry name" value="Macro domain-like"/>
    <property type="match status" value="1"/>
</dbReference>
<keyword evidence="6 8" id="KW-0378">Hydrolase</keyword>
<proteinExistence type="inferred from homology"/>
<dbReference type="OrthoDB" id="9809354at2"/>
<evidence type="ECO:0000256" key="2">
    <source>
        <dbReference type="ARBA" id="ARBA00000967"/>
    </source>
</evidence>
<dbReference type="PATRIC" id="fig|1229783.3.peg.1261"/>
<feature type="binding site" evidence="8">
    <location>
        <position position="259"/>
    </location>
    <ligand>
        <name>Mn(2+)</name>
        <dbReference type="ChEBI" id="CHEBI:29035"/>
        <label>2</label>
    </ligand>
</feature>
<dbReference type="InterPro" id="IPR008283">
    <property type="entry name" value="Peptidase_M17_N"/>
</dbReference>
<dbReference type="Pfam" id="PF00883">
    <property type="entry name" value="Peptidase_M17"/>
    <property type="match status" value="1"/>
</dbReference>
<sequence>MKYSIDQIYNIKTETMIIGIPTHLNQMPHYDDINALFETSLQDLKQHHVIESELGQVRSTIAKVNDNLVRLISVGVGNRNHLTYADYLKIFGYLFQYLKDNRISSYDIFFDTFLSNQVPDEEVAATFGLQSEQAIYEFDNYKSNKKPPFKMDVHIASEARNLSASIEEGKVIGESINIARNFSNMPPNILTPDYFAEEVKGLFKGGNVEVDIKDEHAIEQEGFGLLQAVGKGSINPPRLVTLTYKGAKDDVAPVALVGKGITYDSGGYSIKSKQGMPTMKFDMCGASNVIGMMNAIAKLELPINVVGVIAMAENMISNRAMKPDDVFTALSGETVEVPNTDAEGRLVLGDAVFYSNQFQPRLILDFATLTGASVVALGSDKAAVMNHQAQNERDGILKEAAYRDEFLFELPITSTERQAIRRSDVADLTNHVNAHGKALFAAAFVTHFSGETPHLHFDIAGPATTSKASHKGPKGPTGYLIQLVVNWIKNESQQ</sequence>
<dbReference type="EC" id="3.4.11.10" evidence="8"/>
<dbReference type="GO" id="GO:0030145">
    <property type="term" value="F:manganese ion binding"/>
    <property type="evidence" value="ECO:0007669"/>
    <property type="project" value="UniProtKB-UniRule"/>
</dbReference>
<evidence type="ECO:0000259" key="9">
    <source>
        <dbReference type="PROSITE" id="PS00631"/>
    </source>
</evidence>
<gene>
    <name evidence="8" type="primary">pepA</name>
    <name evidence="10" type="ORF">C273_06233</name>
</gene>
<comment type="caution">
    <text evidence="10">The sequence shown here is derived from an EMBL/GenBank/DDBJ whole genome shotgun (WGS) entry which is preliminary data.</text>
</comment>
<dbReference type="Gene3D" id="3.40.630.10">
    <property type="entry name" value="Zn peptidases"/>
    <property type="match status" value="1"/>
</dbReference>
<keyword evidence="5 8" id="KW-0645">Protease</keyword>
<feature type="active site" evidence="8">
    <location>
        <position position="271"/>
    </location>
</feature>
<dbReference type="InterPro" id="IPR000819">
    <property type="entry name" value="Peptidase_M17_C"/>
</dbReference>
<comment type="cofactor">
    <cofactor evidence="8">
        <name>Mn(2+)</name>
        <dbReference type="ChEBI" id="CHEBI:29035"/>
    </cofactor>
    <text evidence="8">Binds 2 manganese ions per subunit.</text>
</comment>
<dbReference type="Gene3D" id="3.40.220.10">
    <property type="entry name" value="Leucine Aminopeptidase, subunit E, domain 1"/>
    <property type="match status" value="1"/>
</dbReference>
<evidence type="ECO:0000256" key="6">
    <source>
        <dbReference type="ARBA" id="ARBA00022801"/>
    </source>
</evidence>
<feature type="binding site" evidence="8">
    <location>
        <position position="341"/>
    </location>
    <ligand>
        <name>Mn(2+)</name>
        <dbReference type="ChEBI" id="CHEBI:29035"/>
        <label>1</label>
    </ligand>
</feature>
<feature type="binding site" evidence="8">
    <location>
        <position position="264"/>
    </location>
    <ligand>
        <name>Mn(2+)</name>
        <dbReference type="ChEBI" id="CHEBI:29035"/>
        <label>2</label>
    </ligand>
</feature>
<dbReference type="GO" id="GO:0070006">
    <property type="term" value="F:metalloaminopeptidase activity"/>
    <property type="evidence" value="ECO:0007669"/>
    <property type="project" value="InterPro"/>
</dbReference>
<feature type="binding site" evidence="8">
    <location>
        <position position="282"/>
    </location>
    <ligand>
        <name>Mn(2+)</name>
        <dbReference type="ChEBI" id="CHEBI:29035"/>
        <label>2</label>
    </ligand>
</feature>
<name>K9B2P9_9STAP</name>
<dbReference type="eggNOG" id="COG0260">
    <property type="taxonomic scope" value="Bacteria"/>
</dbReference>
<evidence type="ECO:0000256" key="8">
    <source>
        <dbReference type="HAMAP-Rule" id="MF_00181"/>
    </source>
</evidence>
<organism evidence="10 11">
    <name type="scientific">Staphylococcus massiliensis S46</name>
    <dbReference type="NCBI Taxonomy" id="1229783"/>
    <lineage>
        <taxon>Bacteria</taxon>
        <taxon>Bacillati</taxon>
        <taxon>Bacillota</taxon>
        <taxon>Bacilli</taxon>
        <taxon>Bacillales</taxon>
        <taxon>Staphylococcaceae</taxon>
        <taxon>Staphylococcus</taxon>
    </lineage>
</organism>
<dbReference type="GO" id="GO:0006508">
    <property type="term" value="P:proteolysis"/>
    <property type="evidence" value="ECO:0007669"/>
    <property type="project" value="UniProtKB-KW"/>
</dbReference>
<evidence type="ECO:0000256" key="7">
    <source>
        <dbReference type="ARBA" id="ARBA00049972"/>
    </source>
</evidence>
<evidence type="ECO:0000256" key="1">
    <source>
        <dbReference type="ARBA" id="ARBA00000135"/>
    </source>
</evidence>
<evidence type="ECO:0000313" key="10">
    <source>
        <dbReference type="EMBL" id="EKU48035.1"/>
    </source>
</evidence>
<evidence type="ECO:0000256" key="3">
    <source>
        <dbReference type="ARBA" id="ARBA00009528"/>
    </source>
</evidence>
<dbReference type="HAMAP" id="MF_00181">
    <property type="entry name" value="Cytosol_peptidase_M17"/>
    <property type="match status" value="1"/>
</dbReference>
<accession>K9B2P9</accession>
<feature type="binding site" evidence="8">
    <location>
        <position position="343"/>
    </location>
    <ligand>
        <name>Mn(2+)</name>
        <dbReference type="ChEBI" id="CHEBI:29035"/>
        <label>2</label>
    </ligand>
</feature>
<dbReference type="EC" id="3.4.11.1" evidence="8"/>
<dbReference type="PRINTS" id="PR00481">
    <property type="entry name" value="LAMNOPPTDASE"/>
</dbReference>
<dbReference type="EMBL" id="AMSQ01000008">
    <property type="protein sequence ID" value="EKU48035.1"/>
    <property type="molecule type" value="Genomic_DNA"/>
</dbReference>
<evidence type="ECO:0000256" key="5">
    <source>
        <dbReference type="ARBA" id="ARBA00022670"/>
    </source>
</evidence>
<dbReference type="InterPro" id="IPR043472">
    <property type="entry name" value="Macro_dom-like"/>
</dbReference>
<feature type="binding site" evidence="8">
    <location>
        <position position="343"/>
    </location>
    <ligand>
        <name>Mn(2+)</name>
        <dbReference type="ChEBI" id="CHEBI:29035"/>
        <label>1</label>
    </ligand>
</feature>
<dbReference type="MEROPS" id="M17.015"/>
<dbReference type="GO" id="GO:0005737">
    <property type="term" value="C:cytoplasm"/>
    <property type="evidence" value="ECO:0007669"/>
    <property type="project" value="UniProtKB-SubCell"/>
</dbReference>
<feature type="domain" description="Cytosol aminopeptidase" evidence="9">
    <location>
        <begin position="339"/>
        <end position="346"/>
    </location>
</feature>
<dbReference type="Pfam" id="PF02789">
    <property type="entry name" value="Peptidase_M17_N"/>
    <property type="match status" value="1"/>
</dbReference>
<dbReference type="PANTHER" id="PTHR11963:SF23">
    <property type="entry name" value="CYTOSOL AMINOPEPTIDASE"/>
    <property type="match status" value="1"/>
</dbReference>
<dbReference type="Proteomes" id="UP000009885">
    <property type="component" value="Unassembled WGS sequence"/>
</dbReference>
<feature type="binding site" evidence="8">
    <location>
        <position position="264"/>
    </location>
    <ligand>
        <name>Mn(2+)</name>
        <dbReference type="ChEBI" id="CHEBI:29035"/>
        <label>1</label>
    </ligand>
</feature>
<dbReference type="AlphaFoldDB" id="K9B2P9"/>
<keyword evidence="8" id="KW-0479">Metal-binding</keyword>
<comment type="catalytic activity">
    <reaction evidence="1 8">
        <text>Release of an N-terminal amino acid, Xaa-|-Yaa-, in which Xaa is preferably Leu, but may be other amino acids including Pro although not Arg or Lys, and Yaa may be Pro. Amino acid amides and methyl esters are also readily hydrolyzed, but rates on arylamides are exceedingly low.</text>
        <dbReference type="EC" id="3.4.11.1"/>
    </reaction>
</comment>
<dbReference type="PROSITE" id="PS00631">
    <property type="entry name" value="CYTOSOL_AP"/>
    <property type="match status" value="1"/>
</dbReference>
<dbReference type="InterPro" id="IPR023042">
    <property type="entry name" value="Peptidase_M17_leu_NH2_pept"/>
</dbReference>
<protein>
    <recommendedName>
        <fullName evidence="8">Probable cytosol aminopeptidase</fullName>
        <ecNumber evidence="8">3.4.11.1</ecNumber>
    </recommendedName>
    <alternativeName>
        <fullName evidence="8">Leucine aminopeptidase</fullName>
        <shortName evidence="8">LAP</shortName>
        <ecNumber evidence="8">3.4.11.10</ecNumber>
    </alternativeName>
    <alternativeName>
        <fullName evidence="8">Leucyl aminopeptidase</fullName>
    </alternativeName>
</protein>
<evidence type="ECO:0000256" key="4">
    <source>
        <dbReference type="ARBA" id="ARBA00022438"/>
    </source>
</evidence>
<feature type="active site" evidence="8">
    <location>
        <position position="345"/>
    </location>
</feature>
<keyword evidence="11" id="KW-1185">Reference proteome</keyword>
<dbReference type="CDD" id="cd00433">
    <property type="entry name" value="Peptidase_M17"/>
    <property type="match status" value="1"/>
</dbReference>
<comment type="catalytic activity">
    <reaction evidence="2 8">
        <text>Release of an N-terminal amino acid, preferentially leucine, but not glutamic or aspartic acids.</text>
        <dbReference type="EC" id="3.4.11.10"/>
    </reaction>
</comment>
<keyword evidence="8" id="KW-0464">Manganese</keyword>
<keyword evidence="4 8" id="KW-0031">Aminopeptidase</keyword>
<comment type="function">
    <text evidence="7 8">Presumably involved in the processing and regular turnover of intracellular proteins. Catalyzes the removal of unsubstituted N-terminal amino acids from various peptides.</text>
</comment>
<dbReference type="SUPFAM" id="SSF53187">
    <property type="entry name" value="Zn-dependent exopeptidases"/>
    <property type="match status" value="1"/>
</dbReference>
<keyword evidence="8" id="KW-0963">Cytoplasm</keyword>
<evidence type="ECO:0000313" key="11">
    <source>
        <dbReference type="Proteomes" id="UP000009885"/>
    </source>
</evidence>
<comment type="similarity">
    <text evidence="3 8">Belongs to the peptidase M17 family.</text>
</comment>
<reference evidence="10 11" key="1">
    <citation type="journal article" date="2013" name="Genome Announc.">
        <title>Genome Sequence of Staphylococcus massiliensis Strain S46, Isolated from the Surface of Healthy Human Skin.</title>
        <authorList>
            <person name="Srivastav R."/>
            <person name="Singh A."/>
            <person name="Jangir P.K."/>
            <person name="Kumari C."/>
            <person name="Muduli S."/>
            <person name="Sharma R."/>
        </authorList>
    </citation>
    <scope>NUCLEOTIDE SEQUENCE [LARGE SCALE GENOMIC DNA]</scope>
    <source>
        <strain evidence="10 11">S46</strain>
    </source>
</reference>
<dbReference type="InterPro" id="IPR011356">
    <property type="entry name" value="Leucine_aapep/pepB"/>
</dbReference>
<comment type="subcellular location">
    <subcellularLocation>
        <location evidence="8">Cytoplasm</location>
    </subcellularLocation>
</comment>